<dbReference type="EMBL" id="CP133594">
    <property type="protein sequence ID" value="WMW22223.1"/>
    <property type="molecule type" value="Genomic_DNA"/>
</dbReference>
<feature type="transmembrane region" description="Helical" evidence="6">
    <location>
        <begin position="243"/>
        <end position="266"/>
    </location>
</feature>
<feature type="transmembrane region" description="Helical" evidence="6">
    <location>
        <begin position="320"/>
        <end position="344"/>
    </location>
</feature>
<feature type="transmembrane region" description="Helical" evidence="6">
    <location>
        <begin position="78"/>
        <end position="100"/>
    </location>
</feature>
<dbReference type="GO" id="GO:0005886">
    <property type="term" value="C:plasma membrane"/>
    <property type="evidence" value="ECO:0007669"/>
    <property type="project" value="UniProtKB-SubCell"/>
</dbReference>
<dbReference type="GeneID" id="84231028"/>
<sequence length="474" mass="52569">MSIEPVQRQSIISFLWKITVTVVGFFSTMYFAHTVGADVLGAYFLFTAYLGIINLVTDGGFGGAAIKRISEGEEQNEYFSAFFVLRSSFVTITILCLIAFRDYFVDLNSTGVFKWLLVAIIISLIYGTVHNMIAGLRKIGIQATCGFINEITRIIVQVIAVFLGYGVAGLVGGFIAGMIITIIIEIRFFDLQFVRFGWYHIKSLSKFSFWLFLTTGGVMIYSYADTIMIGYYMNNSDVGVYRIAIQFASIAAMAAISMQTTLWPNVSHWSKIGDFKRIETSLSKAVTYSLLLATPICVGGILLGDNLLYYFYGTDFVKGYSVLVVFLITQIINTFQLFILTYLGAMDMQKEAFKVTSVATTANIVLNALLIPLIGITGAAIATFVTLSLNALLARQVLARVIRVTLEYKSLLSILKATFVMGIFIEGYRIIVTLSTIWTTLVSVVLGIGIYGVLVLKFDRNIYEQVKGIMMNLI</sequence>
<feature type="transmembrane region" description="Helical" evidence="6">
    <location>
        <begin position="437"/>
        <end position="456"/>
    </location>
</feature>
<protein>
    <submittedName>
        <fullName evidence="7">Flippase</fullName>
    </submittedName>
</protein>
<feature type="transmembrane region" description="Helical" evidence="6">
    <location>
        <begin position="12"/>
        <end position="31"/>
    </location>
</feature>
<dbReference type="AlphaFoldDB" id="A0AA51UFW4"/>
<feature type="transmembrane region" description="Helical" evidence="6">
    <location>
        <begin position="286"/>
        <end position="308"/>
    </location>
</feature>
<dbReference type="KEGG" id="mmav:RE476_12765"/>
<dbReference type="PANTHER" id="PTHR30250">
    <property type="entry name" value="PST FAMILY PREDICTED COLANIC ACID TRANSPORTER"/>
    <property type="match status" value="1"/>
</dbReference>
<evidence type="ECO:0000256" key="2">
    <source>
        <dbReference type="ARBA" id="ARBA00022475"/>
    </source>
</evidence>
<proteinExistence type="predicted"/>
<dbReference type="Proteomes" id="UP001183006">
    <property type="component" value="Chromosome"/>
</dbReference>
<feature type="transmembrane region" description="Helical" evidence="6">
    <location>
        <begin position="112"/>
        <end position="133"/>
    </location>
</feature>
<accession>A0AA51UFW4</accession>
<comment type="subcellular location">
    <subcellularLocation>
        <location evidence="1">Cell membrane</location>
        <topology evidence="1">Multi-pass membrane protein</topology>
    </subcellularLocation>
</comment>
<gene>
    <name evidence="7" type="ORF">RE476_12765</name>
</gene>
<evidence type="ECO:0000256" key="1">
    <source>
        <dbReference type="ARBA" id="ARBA00004651"/>
    </source>
</evidence>
<dbReference type="PANTHER" id="PTHR30250:SF11">
    <property type="entry name" value="O-ANTIGEN TRANSPORTER-RELATED"/>
    <property type="match status" value="1"/>
</dbReference>
<dbReference type="CDD" id="cd13128">
    <property type="entry name" value="MATE_Wzx_like"/>
    <property type="match status" value="1"/>
</dbReference>
<evidence type="ECO:0000256" key="4">
    <source>
        <dbReference type="ARBA" id="ARBA00022989"/>
    </source>
</evidence>
<name>A0AA51UFW4_9EURY</name>
<dbReference type="RefSeq" id="WP_309308018.1">
    <property type="nucleotide sequence ID" value="NZ_CP133594.1"/>
</dbReference>
<keyword evidence="5 6" id="KW-0472">Membrane</keyword>
<dbReference type="Pfam" id="PF13440">
    <property type="entry name" value="Polysacc_synt_3"/>
    <property type="match status" value="1"/>
</dbReference>
<keyword evidence="4 6" id="KW-1133">Transmembrane helix</keyword>
<feature type="transmembrane region" description="Helical" evidence="6">
    <location>
        <begin position="364"/>
        <end position="389"/>
    </location>
</feature>
<keyword evidence="8" id="KW-1185">Reference proteome</keyword>
<feature type="transmembrane region" description="Helical" evidence="6">
    <location>
        <begin position="154"/>
        <end position="187"/>
    </location>
</feature>
<keyword evidence="2" id="KW-1003">Cell membrane</keyword>
<feature type="transmembrane region" description="Helical" evidence="6">
    <location>
        <begin position="43"/>
        <end position="66"/>
    </location>
</feature>
<organism evidence="7 8">
    <name type="scientific">Methanolobus mangrovi</name>
    <dbReference type="NCBI Taxonomy" id="3072977"/>
    <lineage>
        <taxon>Archaea</taxon>
        <taxon>Methanobacteriati</taxon>
        <taxon>Methanobacteriota</taxon>
        <taxon>Stenosarchaea group</taxon>
        <taxon>Methanomicrobia</taxon>
        <taxon>Methanosarcinales</taxon>
        <taxon>Methanosarcinaceae</taxon>
        <taxon>Methanolobus</taxon>
    </lineage>
</organism>
<evidence type="ECO:0000313" key="8">
    <source>
        <dbReference type="Proteomes" id="UP001183006"/>
    </source>
</evidence>
<evidence type="ECO:0000256" key="5">
    <source>
        <dbReference type="ARBA" id="ARBA00023136"/>
    </source>
</evidence>
<dbReference type="InterPro" id="IPR050833">
    <property type="entry name" value="Poly_Biosynth_Transport"/>
</dbReference>
<evidence type="ECO:0000256" key="6">
    <source>
        <dbReference type="SAM" id="Phobius"/>
    </source>
</evidence>
<feature type="transmembrane region" description="Helical" evidence="6">
    <location>
        <begin position="207"/>
        <end position="231"/>
    </location>
</feature>
<reference evidence="7" key="1">
    <citation type="submission" date="2023-08" db="EMBL/GenBank/DDBJ databases">
        <title>Methanolobus mangrovi sp. nov. and Methanolobus sediminis sp. nov, two novel methylotrophic methanogens isolated from mangrove sediments in China.</title>
        <authorList>
            <person name="Zhou J."/>
        </authorList>
    </citation>
    <scope>NUCLEOTIDE SEQUENCE</scope>
    <source>
        <strain evidence="7">FTZ2</strain>
    </source>
</reference>
<keyword evidence="3 6" id="KW-0812">Transmembrane</keyword>
<evidence type="ECO:0000313" key="7">
    <source>
        <dbReference type="EMBL" id="WMW22223.1"/>
    </source>
</evidence>
<feature type="transmembrane region" description="Helical" evidence="6">
    <location>
        <begin position="410"/>
        <end position="431"/>
    </location>
</feature>
<evidence type="ECO:0000256" key="3">
    <source>
        <dbReference type="ARBA" id="ARBA00022692"/>
    </source>
</evidence>